<comment type="catalytic activity">
    <reaction evidence="19 20">
        <text>shikimate + ATP = 3-phosphoshikimate + ADP + H(+)</text>
        <dbReference type="Rhea" id="RHEA:13121"/>
        <dbReference type="ChEBI" id="CHEBI:15378"/>
        <dbReference type="ChEBI" id="CHEBI:30616"/>
        <dbReference type="ChEBI" id="CHEBI:36208"/>
        <dbReference type="ChEBI" id="CHEBI:145989"/>
        <dbReference type="ChEBI" id="CHEBI:456216"/>
        <dbReference type="EC" id="2.7.1.71"/>
    </reaction>
</comment>
<keyword evidence="9 20" id="KW-0808">Transferase</keyword>
<dbReference type="EC" id="2.7.1.71" evidence="20"/>
<evidence type="ECO:0000256" key="4">
    <source>
        <dbReference type="ARBA" id="ARBA00003485"/>
    </source>
</evidence>
<reference evidence="24 25" key="1">
    <citation type="submission" date="2019-09" db="EMBL/GenBank/DDBJ databases">
        <title>Genome sequencing of strain KACC 21233.</title>
        <authorList>
            <person name="Heo J."/>
            <person name="Kim S.-J."/>
            <person name="Kim J.-S."/>
            <person name="Hong S.-B."/>
            <person name="Kwon S.-W."/>
        </authorList>
    </citation>
    <scope>NUCLEOTIDE SEQUENCE [LARGE SCALE GENOMIC DNA]</scope>
    <source>
        <strain evidence="24 25">KACC 21233</strain>
    </source>
</reference>
<dbReference type="InterPro" id="IPR056179">
    <property type="entry name" value="DHQS_C"/>
</dbReference>
<evidence type="ECO:0000256" key="17">
    <source>
        <dbReference type="ARBA" id="ARBA00023239"/>
    </source>
</evidence>
<comment type="similarity">
    <text evidence="21">Belongs to the sugar phosphate cyclases superfamily. Dehydroquinate synthase family.</text>
</comment>
<evidence type="ECO:0000259" key="23">
    <source>
        <dbReference type="Pfam" id="PF24621"/>
    </source>
</evidence>
<keyword evidence="8 21" id="KW-0028">Amino-acid biosynthesis</keyword>
<name>A0A5C1YN79_9PROT</name>
<evidence type="ECO:0000256" key="13">
    <source>
        <dbReference type="ARBA" id="ARBA00022833"/>
    </source>
</evidence>
<dbReference type="GO" id="GO:0005524">
    <property type="term" value="F:ATP binding"/>
    <property type="evidence" value="ECO:0007669"/>
    <property type="project" value="UniProtKB-UniRule"/>
</dbReference>
<evidence type="ECO:0000256" key="1">
    <source>
        <dbReference type="ARBA" id="ARBA00001393"/>
    </source>
</evidence>
<keyword evidence="20" id="KW-0460">Magnesium</keyword>
<feature type="binding site" evidence="21">
    <location>
        <begin position="336"/>
        <end position="337"/>
    </location>
    <ligand>
        <name>NAD(+)</name>
        <dbReference type="ChEBI" id="CHEBI:57540"/>
    </ligand>
</feature>
<dbReference type="InterPro" id="IPR031322">
    <property type="entry name" value="Shikimate/glucono_kinase"/>
</dbReference>
<feature type="binding site" evidence="20">
    <location>
        <position position="93"/>
    </location>
    <ligand>
        <name>substrate</name>
    </ligand>
</feature>
<protein>
    <recommendedName>
        <fullName evidence="20 21">Multifunctional fusion protein</fullName>
    </recommendedName>
    <domain>
        <recommendedName>
            <fullName evidence="20">Shikimate kinase</fullName>
            <shortName evidence="20">SK</shortName>
            <ecNumber evidence="20">2.7.1.71</ecNumber>
        </recommendedName>
    </domain>
    <domain>
        <recommendedName>
            <fullName evidence="21">3-dehydroquinate synthase</fullName>
            <shortName evidence="21">DHQS</shortName>
            <ecNumber evidence="21">4.2.3.4</ecNumber>
        </recommendedName>
    </domain>
</protein>
<dbReference type="InterPro" id="IPR023000">
    <property type="entry name" value="Shikimate_kinase_CS"/>
</dbReference>
<comment type="catalytic activity">
    <reaction evidence="1 21">
        <text>7-phospho-2-dehydro-3-deoxy-D-arabino-heptonate = 3-dehydroquinate + phosphate</text>
        <dbReference type="Rhea" id="RHEA:21968"/>
        <dbReference type="ChEBI" id="CHEBI:32364"/>
        <dbReference type="ChEBI" id="CHEBI:43474"/>
        <dbReference type="ChEBI" id="CHEBI:58394"/>
        <dbReference type="EC" id="4.2.3.4"/>
    </reaction>
</comment>
<dbReference type="SUPFAM" id="SSF52540">
    <property type="entry name" value="P-loop containing nucleoside triphosphate hydrolases"/>
    <property type="match status" value="1"/>
</dbReference>
<keyword evidence="17 21" id="KW-0456">Lyase</keyword>
<evidence type="ECO:0000256" key="2">
    <source>
        <dbReference type="ARBA" id="ARBA00001911"/>
    </source>
</evidence>
<dbReference type="GO" id="GO:0004765">
    <property type="term" value="F:shikimate kinase activity"/>
    <property type="evidence" value="ECO:0007669"/>
    <property type="project" value="UniProtKB-UniRule"/>
</dbReference>
<keyword evidence="25" id="KW-1185">Reference proteome</keyword>
<dbReference type="FunFam" id="3.40.50.1970:FF:000007">
    <property type="entry name" value="Pentafunctional AROM polypeptide"/>
    <property type="match status" value="1"/>
</dbReference>
<dbReference type="GO" id="GO:0009423">
    <property type="term" value="P:chorismate biosynthetic process"/>
    <property type="evidence" value="ECO:0007669"/>
    <property type="project" value="UniProtKB-UniRule"/>
</dbReference>
<evidence type="ECO:0000256" key="5">
    <source>
        <dbReference type="ARBA" id="ARBA00004661"/>
    </source>
</evidence>
<keyword evidence="12 20" id="KW-0418">Kinase</keyword>
<evidence type="ECO:0000256" key="16">
    <source>
        <dbReference type="ARBA" id="ARBA00023141"/>
    </source>
</evidence>
<keyword evidence="7 21" id="KW-0963">Cytoplasm</keyword>
<feature type="binding site" evidence="21">
    <location>
        <position position="457"/>
    </location>
    <ligand>
        <name>Zn(2+)</name>
        <dbReference type="ChEBI" id="CHEBI:29105"/>
    </ligand>
</feature>
<comment type="cofactor">
    <cofactor evidence="21">
        <name>Co(2+)</name>
        <dbReference type="ChEBI" id="CHEBI:48828"/>
    </cofactor>
    <cofactor evidence="21">
        <name>Zn(2+)</name>
        <dbReference type="ChEBI" id="CHEBI:29105"/>
    </cofactor>
    <text evidence="21">Binds 1 divalent metal cation per subunit. Can use either Co(2+) or Zn(2+).</text>
</comment>
<evidence type="ECO:0000256" key="6">
    <source>
        <dbReference type="ARBA" id="ARBA00004842"/>
    </source>
</evidence>
<keyword evidence="16 21" id="KW-0057">Aromatic amino acid biosynthesis</keyword>
<feature type="binding site" evidence="20">
    <location>
        <begin position="47"/>
        <end position="52"/>
    </location>
    <ligand>
        <name>ATP</name>
        <dbReference type="ChEBI" id="CHEBI:30616"/>
    </ligand>
</feature>
<comment type="function">
    <text evidence="4 21">Catalyzes the conversion of 3-deoxy-D-arabino-heptulosonate 7-phosphate (DAHP) to dehydroquinate (DHQ).</text>
</comment>
<feature type="binding site" evidence="21">
    <location>
        <position position="358"/>
    </location>
    <ligand>
        <name>NAD(+)</name>
        <dbReference type="ChEBI" id="CHEBI:57540"/>
    </ligand>
</feature>
<dbReference type="InterPro" id="IPR000623">
    <property type="entry name" value="Shikimate_kinase/TSH1"/>
</dbReference>
<evidence type="ECO:0000256" key="12">
    <source>
        <dbReference type="ARBA" id="ARBA00022777"/>
    </source>
</evidence>
<dbReference type="RefSeq" id="WP_149277988.1">
    <property type="nucleotide sequence ID" value="NZ_CP043506.1"/>
</dbReference>
<evidence type="ECO:0000256" key="19">
    <source>
        <dbReference type="ARBA" id="ARBA00048567"/>
    </source>
</evidence>
<dbReference type="GO" id="GO:0009073">
    <property type="term" value="P:aromatic amino acid family biosynthetic process"/>
    <property type="evidence" value="ECO:0007669"/>
    <property type="project" value="UniProtKB-KW"/>
</dbReference>
<feature type="binding site" evidence="21">
    <location>
        <position position="475"/>
    </location>
    <ligand>
        <name>Zn(2+)</name>
        <dbReference type="ChEBI" id="CHEBI:29105"/>
    </ligand>
</feature>
<dbReference type="InterPro" id="IPR050071">
    <property type="entry name" value="Dehydroquinate_synthase"/>
</dbReference>
<dbReference type="InterPro" id="IPR016037">
    <property type="entry name" value="DHQ_synth_AroB"/>
</dbReference>
<evidence type="ECO:0000256" key="9">
    <source>
        <dbReference type="ARBA" id="ARBA00022679"/>
    </source>
</evidence>
<evidence type="ECO:0000313" key="24">
    <source>
        <dbReference type="EMBL" id="QEO16547.1"/>
    </source>
</evidence>
<dbReference type="Proteomes" id="UP000324536">
    <property type="component" value="Chromosome"/>
</dbReference>
<dbReference type="PANTHER" id="PTHR43622:SF7">
    <property type="entry name" value="3-DEHYDROQUINATE SYNTHASE, CHLOROPLASTIC"/>
    <property type="match status" value="1"/>
</dbReference>
<dbReference type="GO" id="GO:0005737">
    <property type="term" value="C:cytoplasm"/>
    <property type="evidence" value="ECO:0007669"/>
    <property type="project" value="UniProtKB-SubCell"/>
</dbReference>
<dbReference type="EC" id="4.2.3.4" evidence="21"/>
<feature type="binding site" evidence="20">
    <location>
        <position position="115"/>
    </location>
    <ligand>
        <name>substrate</name>
    </ligand>
</feature>
<dbReference type="PROSITE" id="PS01128">
    <property type="entry name" value="SHIKIMATE_KINASE"/>
    <property type="match status" value="1"/>
</dbReference>
<dbReference type="InterPro" id="IPR030960">
    <property type="entry name" value="DHQS/DOIS_N"/>
</dbReference>
<dbReference type="HAMAP" id="MF_00109">
    <property type="entry name" value="Shikimate_kinase"/>
    <property type="match status" value="1"/>
</dbReference>
<dbReference type="Gene3D" id="3.40.50.1970">
    <property type="match status" value="1"/>
</dbReference>
<comment type="cofactor">
    <cofactor evidence="20">
        <name>Mg(2+)</name>
        <dbReference type="ChEBI" id="CHEBI:18420"/>
    </cofactor>
    <text evidence="20">Binds 1 Mg(2+) ion per subunit.</text>
</comment>
<sequence>MSSRISTPPPETTDPPPIPLDLERIVRCSTDGFLPSGRSIVLVGLMGAGKTTIGRHLAGRLGLPFVDADVEIERAAGCSIADVFRLYGEAAFRDGERRVIRRLLEGPPMVLATGGGAFMDTATRTMVREHAISLWLRCPLPVLLRRVSGRTHRPLLNTASPRDVLERLMTIRHPVYAEADIIVDCGDNNVEHTTTRVMEALALSNRPLRLPVSLASTRYDVVIGSDLISRAGALLAPVLPRKAAIIITDETVGALYLNRLEEALAQTGIATRSLIVPPGERSKNIDTYAGLVDSILKEGVERRTSIIALGGGVVGDLAGFVASTTLRGLPFVQIPTTLLSQVDSSVGGKTGINSRWGKNLIGAFHQPLCVLADVSALATLPRRELMAGYAEIVKAGLIGDPELFAWCEKNGAALLDQDPETLAEAVRQACAFKARVVAADEREEQKTDGRALLNLGHTFGHALEAELGYDGRLLHGEAVSIGLTLAFAVSVRLGACPQADLERVTRHLEGLNMPAHIRDLPYSFKVDDLMSHMLKDKKMQDGKLSFVLAHGIGQAFTTRDVPAQTVRDALVADGAAP</sequence>
<dbReference type="GO" id="GO:0003856">
    <property type="term" value="F:3-dehydroquinate synthase activity"/>
    <property type="evidence" value="ECO:0007669"/>
    <property type="project" value="UniProtKB-UniRule"/>
</dbReference>
<dbReference type="GO" id="GO:0008652">
    <property type="term" value="P:amino acid biosynthetic process"/>
    <property type="evidence" value="ECO:0007669"/>
    <property type="project" value="UniProtKB-KW"/>
</dbReference>
<keyword evidence="13 21" id="KW-0862">Zinc</keyword>
<dbReference type="SUPFAM" id="SSF56796">
    <property type="entry name" value="Dehydroquinate synthase-like"/>
    <property type="match status" value="1"/>
</dbReference>
<feature type="binding site" evidence="20">
    <location>
        <position position="172"/>
    </location>
    <ligand>
        <name>substrate</name>
    </ligand>
</feature>
<accession>A0A5C1YN79</accession>
<feature type="binding site" evidence="21">
    <location>
        <begin position="312"/>
        <end position="316"/>
    </location>
    <ligand>
        <name>NAD(+)</name>
        <dbReference type="ChEBI" id="CHEBI:57540"/>
    </ligand>
</feature>
<keyword evidence="18" id="KW-0511">Multifunctional enzyme</keyword>
<evidence type="ECO:0000256" key="11">
    <source>
        <dbReference type="ARBA" id="ARBA00022741"/>
    </source>
</evidence>
<dbReference type="PANTHER" id="PTHR43622">
    <property type="entry name" value="3-DEHYDROQUINATE SYNTHASE"/>
    <property type="match status" value="1"/>
</dbReference>
<evidence type="ECO:0000256" key="7">
    <source>
        <dbReference type="ARBA" id="ARBA00022490"/>
    </source>
</evidence>
<keyword evidence="15 21" id="KW-0520">NAD</keyword>
<comment type="pathway">
    <text evidence="6 20">Metabolic intermediate biosynthesis; chorismate biosynthesis; chorismate from D-erythrose 4-phosphate and phosphoenolpyruvate: step 5/7.</text>
</comment>
<dbReference type="Pfam" id="PF01202">
    <property type="entry name" value="SKI"/>
    <property type="match status" value="1"/>
</dbReference>
<dbReference type="EMBL" id="CP043506">
    <property type="protein sequence ID" value="QEO16547.1"/>
    <property type="molecule type" value="Genomic_DNA"/>
</dbReference>
<evidence type="ECO:0000256" key="20">
    <source>
        <dbReference type="HAMAP-Rule" id="MF_00109"/>
    </source>
</evidence>
<dbReference type="UniPathway" id="UPA00053">
    <property type="reaction ID" value="UER00085"/>
</dbReference>
<feature type="domain" description="3-dehydroquinate synthase N-terminal" evidence="22">
    <location>
        <begin position="274"/>
        <end position="386"/>
    </location>
</feature>
<keyword evidence="14 20" id="KW-0067">ATP-binding</keyword>
<evidence type="ECO:0000259" key="22">
    <source>
        <dbReference type="Pfam" id="PF01761"/>
    </source>
</evidence>
<dbReference type="CDD" id="cd08195">
    <property type="entry name" value="DHQS"/>
    <property type="match status" value="1"/>
</dbReference>
<keyword evidence="11 21" id="KW-0547">Nucleotide-binding</keyword>
<dbReference type="CDD" id="cd00464">
    <property type="entry name" value="SK"/>
    <property type="match status" value="1"/>
</dbReference>
<dbReference type="Pfam" id="PF01761">
    <property type="entry name" value="DHQ_synthase"/>
    <property type="match status" value="1"/>
</dbReference>
<proteinExistence type="inferred from homology"/>
<evidence type="ECO:0000256" key="14">
    <source>
        <dbReference type="ARBA" id="ARBA00022840"/>
    </source>
</evidence>
<comment type="subcellular location">
    <subcellularLocation>
        <location evidence="21">Cytoplasm</location>
    </subcellularLocation>
</comment>
<feature type="binding site" evidence="21">
    <location>
        <position position="391"/>
    </location>
    <ligand>
        <name>Zn(2+)</name>
        <dbReference type="ChEBI" id="CHEBI:29105"/>
    </ligand>
</feature>
<keyword evidence="21" id="KW-0170">Cobalt</keyword>
<comment type="function">
    <text evidence="20">Catalyzes the specific phosphorylation of the 3-hydroxyl group of shikimic acid using ATP as a cosubstrate.</text>
</comment>
<dbReference type="GO" id="GO:0000287">
    <property type="term" value="F:magnesium ion binding"/>
    <property type="evidence" value="ECO:0007669"/>
    <property type="project" value="UniProtKB-UniRule"/>
</dbReference>
<dbReference type="OrthoDB" id="9806583at2"/>
<evidence type="ECO:0000256" key="15">
    <source>
        <dbReference type="ARBA" id="ARBA00023027"/>
    </source>
</evidence>
<organism evidence="24 25">
    <name type="scientific">Acetobacter vaccinii</name>
    <dbReference type="NCBI Taxonomy" id="2592655"/>
    <lineage>
        <taxon>Bacteria</taxon>
        <taxon>Pseudomonadati</taxon>
        <taxon>Pseudomonadota</taxon>
        <taxon>Alphaproteobacteria</taxon>
        <taxon>Acetobacterales</taxon>
        <taxon>Acetobacteraceae</taxon>
        <taxon>Acetobacter</taxon>
    </lineage>
</organism>
<evidence type="ECO:0000313" key="25">
    <source>
        <dbReference type="Proteomes" id="UP000324536"/>
    </source>
</evidence>
<evidence type="ECO:0000256" key="21">
    <source>
        <dbReference type="HAMAP-Rule" id="MF_00110"/>
    </source>
</evidence>
<evidence type="ECO:0000256" key="10">
    <source>
        <dbReference type="ARBA" id="ARBA00022723"/>
    </source>
</evidence>
<dbReference type="NCBIfam" id="NF010552">
    <property type="entry name" value="PRK13946.1"/>
    <property type="match status" value="1"/>
</dbReference>
<feature type="domain" description="3-dehydroquinate synthase C-terminal" evidence="23">
    <location>
        <begin position="388"/>
        <end position="539"/>
    </location>
</feature>
<feature type="binding site" evidence="21">
    <location>
        <position position="349"/>
    </location>
    <ligand>
        <name>NAD(+)</name>
        <dbReference type="ChEBI" id="CHEBI:57540"/>
    </ligand>
</feature>
<feature type="binding site" evidence="20">
    <location>
        <position position="51"/>
    </location>
    <ligand>
        <name>Mg(2+)</name>
        <dbReference type="ChEBI" id="CHEBI:18420"/>
    </ligand>
</feature>
<keyword evidence="10 21" id="KW-0479">Metal-binding</keyword>
<dbReference type="HAMAP" id="MF_00110">
    <property type="entry name" value="DHQ_synthase"/>
    <property type="match status" value="1"/>
</dbReference>
<evidence type="ECO:0000256" key="8">
    <source>
        <dbReference type="ARBA" id="ARBA00022605"/>
    </source>
</evidence>
<feature type="binding site" evidence="20">
    <location>
        <position position="69"/>
    </location>
    <ligand>
        <name>substrate</name>
    </ligand>
</feature>
<dbReference type="PRINTS" id="PR01100">
    <property type="entry name" value="SHIKIMTKNASE"/>
</dbReference>
<comment type="subunit">
    <text evidence="20">Monomer.</text>
</comment>
<evidence type="ECO:0000256" key="18">
    <source>
        <dbReference type="ARBA" id="ARBA00023268"/>
    </source>
</evidence>
<comment type="pathway">
    <text evidence="5 21">Metabolic intermediate biosynthesis; chorismate biosynthesis; chorismate from D-erythrose 4-phosphate and phosphoenolpyruvate: step 2/7.</text>
</comment>
<comment type="caution">
    <text evidence="21">Lacks conserved residue(s) required for the propagation of feature annotation.</text>
</comment>
<dbReference type="InterPro" id="IPR027417">
    <property type="entry name" value="P-loop_NTPase"/>
</dbReference>
<comment type="cofactor">
    <cofactor evidence="2 21">
        <name>NAD(+)</name>
        <dbReference type="ChEBI" id="CHEBI:57540"/>
    </cofactor>
</comment>
<dbReference type="Gene3D" id="3.40.50.300">
    <property type="entry name" value="P-loop containing nucleotide triphosphate hydrolases"/>
    <property type="match status" value="1"/>
</dbReference>
<comment type="cofactor">
    <cofactor evidence="3">
        <name>Zn(2+)</name>
        <dbReference type="ChEBI" id="CHEBI:29105"/>
    </cofactor>
</comment>
<evidence type="ECO:0000256" key="3">
    <source>
        <dbReference type="ARBA" id="ARBA00001947"/>
    </source>
</evidence>
<dbReference type="KEGG" id="acek:FLP30_01205"/>
<dbReference type="NCBIfam" id="TIGR01357">
    <property type="entry name" value="aroB"/>
    <property type="match status" value="1"/>
</dbReference>
<gene>
    <name evidence="20" type="primary">aroK</name>
    <name evidence="21" type="synonym">aroB</name>
    <name evidence="24" type="ORF">FLP30_01205</name>
</gene>
<comment type="similarity">
    <text evidence="20">Belongs to the shikimate kinase family.</text>
</comment>
<dbReference type="Pfam" id="PF24621">
    <property type="entry name" value="DHQS_C"/>
    <property type="match status" value="1"/>
</dbReference>
<dbReference type="AlphaFoldDB" id="A0A5C1YN79"/>
<dbReference type="Gene3D" id="1.20.1090.10">
    <property type="entry name" value="Dehydroquinate synthase-like - alpha domain"/>
    <property type="match status" value="1"/>
</dbReference>
<feature type="binding site" evidence="20">
    <location>
        <position position="153"/>
    </location>
    <ligand>
        <name>ATP</name>
        <dbReference type="ChEBI" id="CHEBI:30616"/>
    </ligand>
</feature>